<dbReference type="OrthoDB" id="198036at2157"/>
<organism evidence="2 3">
    <name type="scientific">Methanococcoides methylutens</name>
    <dbReference type="NCBI Taxonomy" id="2226"/>
    <lineage>
        <taxon>Archaea</taxon>
        <taxon>Methanobacteriati</taxon>
        <taxon>Methanobacteriota</taxon>
        <taxon>Stenosarchaea group</taxon>
        <taxon>Methanomicrobia</taxon>
        <taxon>Methanosarcinales</taxon>
        <taxon>Methanosarcinaceae</taxon>
        <taxon>Methanococcoides</taxon>
    </lineage>
</organism>
<proteinExistence type="predicted"/>
<evidence type="ECO:0000313" key="3">
    <source>
        <dbReference type="Proteomes" id="UP000029859"/>
    </source>
</evidence>
<gene>
    <name evidence="2" type="ORF">LI82_04170</name>
</gene>
<evidence type="ECO:0000256" key="1">
    <source>
        <dbReference type="SAM" id="Coils"/>
    </source>
</evidence>
<keyword evidence="1" id="KW-0175">Coiled coil</keyword>
<protein>
    <submittedName>
        <fullName evidence="2">Uncharacterized protein</fullName>
    </submittedName>
</protein>
<sequence length="367" mass="43198">MISAKGNKNEHHFRHLVKVDHVSETPLHQDTKWLFYQKIKDCLDKNTSFPLVFECPDYGKEYTRIAYGIPESTSQKTKYSPHLRKNPFTEQREFTHNVVNGASRIEVEKAVDGFIPDLSLYDEAGNVVTAIEIVHKHEDSEEKSEYYLQNGIDVIYINVDNEDDLLDYHKGKYSKITFSLYRNGCNVHVLTTSRMLMENLHLREKIFQADLNAALYSLFSELDRCNERTVFEKIELKRRLARQKEDEIKRQQEQKRQIRLAEEQKRLKEERLLREEEQKRLRTEYQLRDEQRTTEIEAKKQKLLALGTKGICFDCGNEGHNISVIPVTEIDSRFEISIYRCAKCYSKYVFGKSDDKLKRAISEIVSN</sequence>
<accession>A0A099T4Y6</accession>
<evidence type="ECO:0000313" key="2">
    <source>
        <dbReference type="EMBL" id="KGK99223.1"/>
    </source>
</evidence>
<feature type="coiled-coil region" evidence="1">
    <location>
        <begin position="234"/>
        <end position="280"/>
    </location>
</feature>
<keyword evidence="3" id="KW-1185">Reference proteome</keyword>
<dbReference type="EMBL" id="JRHO01000009">
    <property type="protein sequence ID" value="KGK99223.1"/>
    <property type="molecule type" value="Genomic_DNA"/>
</dbReference>
<dbReference type="RefSeq" id="WP_048193636.1">
    <property type="nucleotide sequence ID" value="NZ_CAAGSM010000002.1"/>
</dbReference>
<name>A0A099T4Y6_METMT</name>
<dbReference type="AlphaFoldDB" id="A0A099T4Y6"/>
<comment type="caution">
    <text evidence="2">The sequence shown here is derived from an EMBL/GenBank/DDBJ whole genome shotgun (WGS) entry which is preliminary data.</text>
</comment>
<reference evidence="2 3" key="1">
    <citation type="submission" date="2014-09" db="EMBL/GenBank/DDBJ databases">
        <title>Draft genome sequence of an obligately methylotrophic methanogen, Methanococcoides methylutens, isolated from marine sediment.</title>
        <authorList>
            <person name="Guan Y."/>
            <person name="Ngugi D.K."/>
            <person name="Blom J."/>
            <person name="Ali S."/>
            <person name="Ferry J.G."/>
            <person name="Stingl U."/>
        </authorList>
    </citation>
    <scope>NUCLEOTIDE SEQUENCE [LARGE SCALE GENOMIC DNA]</scope>
    <source>
        <strain evidence="2 3">DSM 2657</strain>
    </source>
</reference>
<dbReference type="Proteomes" id="UP000029859">
    <property type="component" value="Unassembled WGS sequence"/>
</dbReference>